<dbReference type="SUPFAM" id="SSF52540">
    <property type="entry name" value="P-loop containing nucleoside triphosphate hydrolases"/>
    <property type="match status" value="1"/>
</dbReference>
<reference evidence="2" key="2">
    <citation type="journal article" date="2018" name="Environ. Microbiol.">
        <title>Bloom of a denitrifying methanotroph, 'Candidatus Methylomirabilis limnetica', in a deep stratified lake.</title>
        <authorList>
            <person name="Graf J.S."/>
            <person name="Mayr M.J."/>
            <person name="Marchant H.K."/>
            <person name="Tienken D."/>
            <person name="Hach P.F."/>
            <person name="Brand A."/>
            <person name="Schubert C.J."/>
            <person name="Kuypers M.M."/>
            <person name="Milucka J."/>
        </authorList>
    </citation>
    <scope>NUCLEOTIDE SEQUENCE [LARGE SCALE GENOMIC DNA]</scope>
    <source>
        <strain evidence="2">Zug</strain>
    </source>
</reference>
<evidence type="ECO:0008006" key="3">
    <source>
        <dbReference type="Google" id="ProtNLM"/>
    </source>
</evidence>
<sequence>MLEISNCNNIDSGKISIEKLKLNIKYAMNGIGKSTIARAIELQLRGDGSIKELTPFKLQESGVEDQQPQVAGLDDVKSVKVFNDDYINQFAFKQDEVLANSFEIFIKTADYEKQINAIEGIIANIKETFRDSEEINQVISDLATLSDSFGKSKSGYSEASALAKGIGKGNKVSNIPAGLESYTAYLQSPQNSKWLKWLMDGNTYSSLSDNCPYCTSPTKDKKDVISKVSKEFDAKSIEHLNKIIAVLDSLGKYFSKDANEKLRALTNNIKGLSKEQLSYLVRIKDQADTLRWRMVNLKGMTYFSMKDAGEVSDFGPSGTSVGDHNR</sequence>
<evidence type="ECO:0000313" key="2">
    <source>
        <dbReference type="Proteomes" id="UP000241436"/>
    </source>
</evidence>
<dbReference type="Proteomes" id="UP000241436">
    <property type="component" value="Unassembled WGS sequence"/>
</dbReference>
<organism evidence="1 2">
    <name type="scientific">Candidatus Methylomirabilis limnetica</name>
    <dbReference type="NCBI Taxonomy" id="2033718"/>
    <lineage>
        <taxon>Bacteria</taxon>
        <taxon>Candidatus Methylomirabilota</taxon>
        <taxon>Candidatus Methylomirabilia</taxon>
        <taxon>Candidatus Methylomirabilales</taxon>
        <taxon>Candidatus Methylomirabilaceae</taxon>
        <taxon>Candidatus Methylomirabilis</taxon>
    </lineage>
</organism>
<dbReference type="RefSeq" id="WP_107561522.1">
    <property type="nucleotide sequence ID" value="NZ_NVQC01000014.1"/>
</dbReference>
<proteinExistence type="predicted"/>
<gene>
    <name evidence="1" type="ORF">CLG94_03575</name>
</gene>
<dbReference type="OrthoDB" id="3035965at2"/>
<protein>
    <recommendedName>
        <fullName evidence="3">Protein CR006 P-loop domain-containing protein</fullName>
    </recommendedName>
</protein>
<dbReference type="EMBL" id="NVQC01000014">
    <property type="protein sequence ID" value="PTL36599.1"/>
    <property type="molecule type" value="Genomic_DNA"/>
</dbReference>
<comment type="caution">
    <text evidence="1">The sequence shown here is derived from an EMBL/GenBank/DDBJ whole genome shotgun (WGS) entry which is preliminary data.</text>
</comment>
<name>A0A2T4TZR4_9BACT</name>
<evidence type="ECO:0000313" key="1">
    <source>
        <dbReference type="EMBL" id="PTL36599.1"/>
    </source>
</evidence>
<keyword evidence="2" id="KW-1185">Reference proteome</keyword>
<dbReference type="InterPro" id="IPR027417">
    <property type="entry name" value="P-loop_NTPase"/>
</dbReference>
<dbReference type="AlphaFoldDB" id="A0A2T4TZR4"/>
<accession>A0A2T4TZR4</accession>
<reference evidence="1 2" key="1">
    <citation type="submission" date="2017-09" db="EMBL/GenBank/DDBJ databases">
        <title>Bloom of a denitrifying methanotroph, Candidatus Methylomirabilis limnetica, in a deep stratified lake.</title>
        <authorList>
            <person name="Graf J.S."/>
            <person name="Marchant H.K."/>
            <person name="Tienken D."/>
            <person name="Hach P.F."/>
            <person name="Brand A."/>
            <person name="Schubert C.J."/>
            <person name="Kuypers M.M."/>
            <person name="Milucka J."/>
        </authorList>
    </citation>
    <scope>NUCLEOTIDE SEQUENCE [LARGE SCALE GENOMIC DNA]</scope>
    <source>
        <strain evidence="1 2">Zug</strain>
    </source>
</reference>